<protein>
    <submittedName>
        <fullName evidence="1">DUF6489 family protein</fullName>
    </submittedName>
</protein>
<name>A0ABW4N1D0_9CAUL</name>
<comment type="caution">
    <text evidence="1">The sequence shown here is derived from an EMBL/GenBank/DDBJ whole genome shotgun (WGS) entry which is preliminary data.</text>
</comment>
<dbReference type="Pfam" id="PF20099">
    <property type="entry name" value="DUF6489"/>
    <property type="match status" value="1"/>
</dbReference>
<gene>
    <name evidence="1" type="ORF">ACFSC0_07720</name>
</gene>
<proteinExistence type="predicted"/>
<accession>A0ABW4N1D0</accession>
<organism evidence="1 2">
    <name type="scientific">Phenylobacterium terrae</name>
    <dbReference type="NCBI Taxonomy" id="2665495"/>
    <lineage>
        <taxon>Bacteria</taxon>
        <taxon>Pseudomonadati</taxon>
        <taxon>Pseudomonadota</taxon>
        <taxon>Alphaproteobacteria</taxon>
        <taxon>Caulobacterales</taxon>
        <taxon>Caulobacteraceae</taxon>
        <taxon>Phenylobacterium</taxon>
    </lineage>
</organism>
<dbReference type="Proteomes" id="UP001597237">
    <property type="component" value="Unassembled WGS sequence"/>
</dbReference>
<dbReference type="EMBL" id="JBHUEY010000001">
    <property type="protein sequence ID" value="MFD1783279.1"/>
    <property type="molecule type" value="Genomic_DNA"/>
</dbReference>
<dbReference type="RefSeq" id="WP_377284423.1">
    <property type="nucleotide sequence ID" value="NZ_JBHRSI010000015.1"/>
</dbReference>
<dbReference type="InterPro" id="IPR045502">
    <property type="entry name" value="DUF6489"/>
</dbReference>
<reference evidence="2" key="1">
    <citation type="journal article" date="2019" name="Int. J. Syst. Evol. Microbiol.">
        <title>The Global Catalogue of Microorganisms (GCM) 10K type strain sequencing project: providing services to taxonomists for standard genome sequencing and annotation.</title>
        <authorList>
            <consortium name="The Broad Institute Genomics Platform"/>
            <consortium name="The Broad Institute Genome Sequencing Center for Infectious Disease"/>
            <person name="Wu L."/>
            <person name="Ma J."/>
        </authorList>
    </citation>
    <scope>NUCLEOTIDE SEQUENCE [LARGE SCALE GENOMIC DNA]</scope>
    <source>
        <strain evidence="2">DFY28</strain>
    </source>
</reference>
<sequence>MKMTIEVECTPQEARAFLGLPDVTPLNEKLVGEMQARMEQNMAMLSPDEMLKAWASFGVASQEQFRKLMTAAADNMMGGTGRTK</sequence>
<evidence type="ECO:0000313" key="2">
    <source>
        <dbReference type="Proteomes" id="UP001597237"/>
    </source>
</evidence>
<keyword evidence="2" id="KW-1185">Reference proteome</keyword>
<evidence type="ECO:0000313" key="1">
    <source>
        <dbReference type="EMBL" id="MFD1783279.1"/>
    </source>
</evidence>